<reference evidence="1 2" key="1">
    <citation type="journal article" date="2018" name="Front. Plant Sci.">
        <title>Red Clover (Trifolium pratense) and Zigzag Clover (T. medium) - A Picture of Genomic Similarities and Differences.</title>
        <authorList>
            <person name="Dluhosova J."/>
            <person name="Istvanek J."/>
            <person name="Nedelnik J."/>
            <person name="Repkova J."/>
        </authorList>
    </citation>
    <scope>NUCLEOTIDE SEQUENCE [LARGE SCALE GENOMIC DNA]</scope>
    <source>
        <strain evidence="2">cv. 10/8</strain>
        <tissue evidence="1">Leaf</tissue>
    </source>
</reference>
<dbReference type="AlphaFoldDB" id="A0A392RQG4"/>
<comment type="caution">
    <text evidence="1">The sequence shown here is derived from an EMBL/GenBank/DDBJ whole genome shotgun (WGS) entry which is preliminary data.</text>
</comment>
<accession>A0A392RQG4</accession>
<dbReference type="EMBL" id="LXQA010255996">
    <property type="protein sequence ID" value="MCI38442.1"/>
    <property type="molecule type" value="Genomic_DNA"/>
</dbReference>
<name>A0A392RQG4_9FABA</name>
<keyword evidence="2" id="KW-1185">Reference proteome</keyword>
<protein>
    <submittedName>
        <fullName evidence="1">Uncharacterized protein</fullName>
    </submittedName>
</protein>
<evidence type="ECO:0000313" key="1">
    <source>
        <dbReference type="EMBL" id="MCI38442.1"/>
    </source>
</evidence>
<evidence type="ECO:0000313" key="2">
    <source>
        <dbReference type="Proteomes" id="UP000265520"/>
    </source>
</evidence>
<organism evidence="1 2">
    <name type="scientific">Trifolium medium</name>
    <dbReference type="NCBI Taxonomy" id="97028"/>
    <lineage>
        <taxon>Eukaryota</taxon>
        <taxon>Viridiplantae</taxon>
        <taxon>Streptophyta</taxon>
        <taxon>Embryophyta</taxon>
        <taxon>Tracheophyta</taxon>
        <taxon>Spermatophyta</taxon>
        <taxon>Magnoliopsida</taxon>
        <taxon>eudicotyledons</taxon>
        <taxon>Gunneridae</taxon>
        <taxon>Pentapetalae</taxon>
        <taxon>rosids</taxon>
        <taxon>fabids</taxon>
        <taxon>Fabales</taxon>
        <taxon>Fabaceae</taxon>
        <taxon>Papilionoideae</taxon>
        <taxon>50 kb inversion clade</taxon>
        <taxon>NPAAA clade</taxon>
        <taxon>Hologalegina</taxon>
        <taxon>IRL clade</taxon>
        <taxon>Trifolieae</taxon>
        <taxon>Trifolium</taxon>
    </lineage>
</organism>
<proteinExistence type="predicted"/>
<dbReference type="Proteomes" id="UP000265520">
    <property type="component" value="Unassembled WGS sequence"/>
</dbReference>
<feature type="non-terminal residue" evidence="1">
    <location>
        <position position="48"/>
    </location>
</feature>
<sequence length="48" mass="5416">MYVEHNVIDEESDWEGSDYCDDADGVKFNDSEDERTTALDDGFGVNPL</sequence>